<evidence type="ECO:0000259" key="4">
    <source>
        <dbReference type="PROSITE" id="PS50887"/>
    </source>
</evidence>
<gene>
    <name evidence="5" type="ORF">MED92_06891</name>
</gene>
<dbReference type="InterPro" id="IPR050469">
    <property type="entry name" value="Diguanylate_Cyclase"/>
</dbReference>
<dbReference type="CDD" id="cd01949">
    <property type="entry name" value="GGDEF"/>
    <property type="match status" value="1"/>
</dbReference>
<dbReference type="InterPro" id="IPR043128">
    <property type="entry name" value="Rev_trsase/Diguanyl_cyclase"/>
</dbReference>
<dbReference type="PANTHER" id="PTHR45138:SF9">
    <property type="entry name" value="DIGUANYLATE CYCLASE DGCM-RELATED"/>
    <property type="match status" value="1"/>
</dbReference>
<feature type="domain" description="GGDEF" evidence="4">
    <location>
        <begin position="168"/>
        <end position="300"/>
    </location>
</feature>
<evidence type="ECO:0000256" key="1">
    <source>
        <dbReference type="ARBA" id="ARBA00001946"/>
    </source>
</evidence>
<dbReference type="Gene3D" id="1.20.120.30">
    <property type="entry name" value="Aspartate receptor, ligand-binding domain"/>
    <property type="match status" value="1"/>
</dbReference>
<dbReference type="Pfam" id="PF00990">
    <property type="entry name" value="GGDEF"/>
    <property type="match status" value="1"/>
</dbReference>
<dbReference type="SMART" id="SM00267">
    <property type="entry name" value="GGDEF"/>
    <property type="match status" value="1"/>
</dbReference>
<accession>A0A7U8CAM2</accession>
<dbReference type="SUPFAM" id="SSF55073">
    <property type="entry name" value="Nucleotide cyclase"/>
    <property type="match status" value="1"/>
</dbReference>
<dbReference type="EMBL" id="AAOW01000001">
    <property type="protein sequence ID" value="EAR62824.1"/>
    <property type="molecule type" value="Genomic_DNA"/>
</dbReference>
<dbReference type="InterPro" id="IPR029787">
    <property type="entry name" value="Nucleotide_cyclase"/>
</dbReference>
<dbReference type="InterPro" id="IPR025991">
    <property type="entry name" value="Chemoreceptor_zinc-bind_dom"/>
</dbReference>
<keyword evidence="6" id="KW-1185">Reference proteome</keyword>
<comment type="cofactor">
    <cofactor evidence="1">
        <name>Mg(2+)</name>
        <dbReference type="ChEBI" id="CHEBI:18420"/>
    </cofactor>
</comment>
<reference evidence="5 6" key="1">
    <citation type="submission" date="2006-02" db="EMBL/GenBank/DDBJ databases">
        <authorList>
            <person name="Pinhassi J."/>
            <person name="Pedros-Alio C."/>
            <person name="Ferriera S."/>
            <person name="Johnson J."/>
            <person name="Kravitz S."/>
            <person name="Halpern A."/>
            <person name="Remington K."/>
            <person name="Beeson K."/>
            <person name="Tran B."/>
            <person name="Rogers Y.-H."/>
            <person name="Friedman R."/>
            <person name="Venter J.C."/>
        </authorList>
    </citation>
    <scope>NUCLEOTIDE SEQUENCE [LARGE SCALE GENOMIC DNA]</scope>
    <source>
        <strain evidence="5 6">MED92</strain>
    </source>
</reference>
<sequence>MLESLLERIDHEEFILLSEDIKSSLAEHHIWLQRINLAIATRTPIKEHSFIAEDGHRHCHFGLWLANIMAEEEFDSPIFDQINQLHVKLHLKGSELIYSLDLGHPLDESLYASFLDTQRQFFNAVLELLEFSVISTHQFDPTTKLMNRRSIHSILAHEKQRMEKTKDTVCAIAMADIDRFKAFNDRYGHDLGDKVLEHVASVFNSAIRRYDSVARFGGEEFLFVLPDMTIKDATNTIERVRKKLSTSPIESEFGPLAVTASFGITQLCPHCNTEGSLKRADVALYEAKARGRNLCVSVDASKLLQHRELCSVDPSEEQLQEIIQKYCEVI</sequence>
<protein>
    <recommendedName>
        <fullName evidence="2">diguanylate cyclase</fullName>
        <ecNumber evidence="2">2.7.7.65</ecNumber>
    </recommendedName>
</protein>
<dbReference type="AlphaFoldDB" id="A0A7U8CAM2"/>
<evidence type="ECO:0000313" key="5">
    <source>
        <dbReference type="EMBL" id="EAR62824.1"/>
    </source>
</evidence>
<proteinExistence type="predicted"/>
<organism evidence="5 6">
    <name type="scientific">Neptuniibacter caesariensis</name>
    <dbReference type="NCBI Taxonomy" id="207954"/>
    <lineage>
        <taxon>Bacteria</taxon>
        <taxon>Pseudomonadati</taxon>
        <taxon>Pseudomonadota</taxon>
        <taxon>Gammaproteobacteria</taxon>
        <taxon>Oceanospirillales</taxon>
        <taxon>Oceanospirillaceae</taxon>
        <taxon>Neptuniibacter</taxon>
    </lineage>
</organism>
<dbReference type="InterPro" id="IPR000160">
    <property type="entry name" value="GGDEF_dom"/>
</dbReference>
<dbReference type="NCBIfam" id="TIGR00254">
    <property type="entry name" value="GGDEF"/>
    <property type="match status" value="1"/>
</dbReference>
<dbReference type="EC" id="2.7.7.65" evidence="2"/>
<dbReference type="FunFam" id="3.30.70.270:FF:000001">
    <property type="entry name" value="Diguanylate cyclase domain protein"/>
    <property type="match status" value="1"/>
</dbReference>
<evidence type="ECO:0000313" key="6">
    <source>
        <dbReference type="Proteomes" id="UP000002171"/>
    </source>
</evidence>
<dbReference type="OrthoDB" id="9812260at2"/>
<dbReference type="Gene3D" id="3.30.70.270">
    <property type="match status" value="1"/>
</dbReference>
<dbReference type="PANTHER" id="PTHR45138">
    <property type="entry name" value="REGULATORY COMPONENTS OF SENSORY TRANSDUCTION SYSTEM"/>
    <property type="match status" value="1"/>
</dbReference>
<dbReference type="Proteomes" id="UP000002171">
    <property type="component" value="Unassembled WGS sequence"/>
</dbReference>
<dbReference type="RefSeq" id="WP_007021842.1">
    <property type="nucleotide sequence ID" value="NZ_CH724126.1"/>
</dbReference>
<comment type="catalytic activity">
    <reaction evidence="3">
        <text>2 GTP = 3',3'-c-di-GMP + 2 diphosphate</text>
        <dbReference type="Rhea" id="RHEA:24898"/>
        <dbReference type="ChEBI" id="CHEBI:33019"/>
        <dbReference type="ChEBI" id="CHEBI:37565"/>
        <dbReference type="ChEBI" id="CHEBI:58805"/>
        <dbReference type="EC" id="2.7.7.65"/>
    </reaction>
</comment>
<evidence type="ECO:0000256" key="2">
    <source>
        <dbReference type="ARBA" id="ARBA00012528"/>
    </source>
</evidence>
<dbReference type="Pfam" id="PF13682">
    <property type="entry name" value="CZB"/>
    <property type="match status" value="1"/>
</dbReference>
<comment type="caution">
    <text evidence="5">The sequence shown here is derived from an EMBL/GenBank/DDBJ whole genome shotgun (WGS) entry which is preliminary data.</text>
</comment>
<dbReference type="GO" id="GO:0052621">
    <property type="term" value="F:diguanylate cyclase activity"/>
    <property type="evidence" value="ECO:0007669"/>
    <property type="project" value="UniProtKB-EC"/>
</dbReference>
<evidence type="ECO:0000256" key="3">
    <source>
        <dbReference type="ARBA" id="ARBA00034247"/>
    </source>
</evidence>
<dbReference type="PROSITE" id="PS50887">
    <property type="entry name" value="GGDEF"/>
    <property type="match status" value="1"/>
</dbReference>
<name>A0A7U8CAM2_NEPCE</name>